<protein>
    <submittedName>
        <fullName evidence="3">Uncharacterized protein</fullName>
    </submittedName>
</protein>
<feature type="signal peptide" evidence="2">
    <location>
        <begin position="1"/>
        <end position="23"/>
    </location>
</feature>
<evidence type="ECO:0000313" key="3">
    <source>
        <dbReference type="EMBL" id="BCJ41848.1"/>
    </source>
</evidence>
<feature type="region of interest" description="Disordered" evidence="1">
    <location>
        <begin position="27"/>
        <end position="109"/>
    </location>
</feature>
<name>A0ABM7LRF6_9ACTN</name>
<organism evidence="3 4">
    <name type="scientific">Actinoplanes ianthinogenes</name>
    <dbReference type="NCBI Taxonomy" id="122358"/>
    <lineage>
        <taxon>Bacteria</taxon>
        <taxon>Bacillati</taxon>
        <taxon>Actinomycetota</taxon>
        <taxon>Actinomycetes</taxon>
        <taxon>Micromonosporales</taxon>
        <taxon>Micromonosporaceae</taxon>
        <taxon>Actinoplanes</taxon>
    </lineage>
</organism>
<gene>
    <name evidence="3" type="ORF">Aiant_25050</name>
</gene>
<sequence length="209" mass="22449">MRSKHVIIGAGALAAVAAGATLATTRLTGSEHPTAAESQEVTADQPGRPGQHDKADKSDEPEKAAKKPQTADKRTREERIKAVREAAAKQTTKINYPLPPPPSGRQIDLHPKVTKTGGEVRRLYSARTDLTGQKELAWVTDDHQTIGAVSCTDKVRFSATTPAKARPTLLICWRISDARSVYTVAVDPDGKPSAQRSVAAVNAEWSRLA</sequence>
<proteinExistence type="predicted"/>
<keyword evidence="4" id="KW-1185">Reference proteome</keyword>
<dbReference type="EMBL" id="AP023356">
    <property type="protein sequence ID" value="BCJ41848.1"/>
    <property type="molecule type" value="Genomic_DNA"/>
</dbReference>
<feature type="compositionally biased region" description="Basic and acidic residues" evidence="1">
    <location>
        <begin position="50"/>
        <end position="87"/>
    </location>
</feature>
<evidence type="ECO:0000256" key="1">
    <source>
        <dbReference type="SAM" id="MobiDB-lite"/>
    </source>
</evidence>
<evidence type="ECO:0000313" key="4">
    <source>
        <dbReference type="Proteomes" id="UP000676967"/>
    </source>
</evidence>
<dbReference type="RefSeq" id="WP_189335312.1">
    <property type="nucleotide sequence ID" value="NZ_AP023356.1"/>
</dbReference>
<keyword evidence="2" id="KW-0732">Signal</keyword>
<reference evidence="3 4" key="1">
    <citation type="submission" date="2020-08" db="EMBL/GenBank/DDBJ databases">
        <title>Whole genome shotgun sequence of Actinoplanes ianthinogenes NBRC 13996.</title>
        <authorList>
            <person name="Komaki H."/>
            <person name="Tamura T."/>
        </authorList>
    </citation>
    <scope>NUCLEOTIDE SEQUENCE [LARGE SCALE GENOMIC DNA]</scope>
    <source>
        <strain evidence="3 4">NBRC 13996</strain>
    </source>
</reference>
<dbReference type="Proteomes" id="UP000676967">
    <property type="component" value="Chromosome"/>
</dbReference>
<accession>A0ABM7LRF6</accession>
<evidence type="ECO:0000256" key="2">
    <source>
        <dbReference type="SAM" id="SignalP"/>
    </source>
</evidence>
<feature type="chain" id="PRO_5046531491" evidence="2">
    <location>
        <begin position="24"/>
        <end position="209"/>
    </location>
</feature>